<feature type="transmembrane region" description="Helical" evidence="5">
    <location>
        <begin position="179"/>
        <end position="197"/>
    </location>
</feature>
<evidence type="ECO:0000313" key="7">
    <source>
        <dbReference type="EMBL" id="SED98776.1"/>
    </source>
</evidence>
<evidence type="ECO:0000313" key="8">
    <source>
        <dbReference type="Proteomes" id="UP000183071"/>
    </source>
</evidence>
<keyword evidence="4 5" id="KW-0472">Membrane</keyword>
<evidence type="ECO:0000256" key="1">
    <source>
        <dbReference type="ARBA" id="ARBA00004141"/>
    </source>
</evidence>
<comment type="caution">
    <text evidence="7">The sequence shown here is derived from an EMBL/GenBank/DDBJ whole genome shotgun (WGS) entry which is preliminary data.</text>
</comment>
<evidence type="ECO:0000256" key="2">
    <source>
        <dbReference type="ARBA" id="ARBA00022692"/>
    </source>
</evidence>
<comment type="subcellular location">
    <subcellularLocation>
        <location evidence="1">Membrane</location>
        <topology evidence="1">Multi-pass membrane protein</topology>
    </subcellularLocation>
</comment>
<reference evidence="7 8" key="1">
    <citation type="submission" date="2016-10" db="EMBL/GenBank/DDBJ databases">
        <authorList>
            <person name="Varghese N."/>
            <person name="Submissions S."/>
        </authorList>
    </citation>
    <scope>NUCLEOTIDE SEQUENCE [LARGE SCALE GENOMIC DNA]</scope>
    <source>
        <strain evidence="7 8">DSW-5</strain>
    </source>
</reference>
<evidence type="ECO:0000256" key="5">
    <source>
        <dbReference type="SAM" id="Phobius"/>
    </source>
</evidence>
<evidence type="ECO:0000259" key="6">
    <source>
        <dbReference type="Pfam" id="PF13675"/>
    </source>
</evidence>
<dbReference type="EMBL" id="FNUE01000001">
    <property type="protein sequence ID" value="SED98776.1"/>
    <property type="molecule type" value="Genomic_DNA"/>
</dbReference>
<dbReference type="InterPro" id="IPR029095">
    <property type="entry name" value="NarX-like_N"/>
</dbReference>
<gene>
    <name evidence="7" type="ORF">SAMN05444353_0241</name>
</gene>
<dbReference type="RefSeq" id="WP_143032673.1">
    <property type="nucleotide sequence ID" value="NZ_FNUE01000001.1"/>
</dbReference>
<proteinExistence type="predicted"/>
<sequence>MKVRLIYGLVFFILVFSVERYMDYKSHHELYTNIEIVNIAGKQRMYSQKITKLALYANQNSFKLPIIHKILEDTYHQFSMTHNILSQKTKNDNSNDYLSELYTKIEPFYQQLIINTILLIEGTRVNNDSNTSDIKKIKTAIENIKVNESQFLNLMDKIVNEYEKNGRETKDRAVKRENTFNVIFICIFIYIIFFVLLPSKNKKGGNVFNF</sequence>
<evidence type="ECO:0000256" key="4">
    <source>
        <dbReference type="ARBA" id="ARBA00023136"/>
    </source>
</evidence>
<organism evidence="7 8">
    <name type="scientific">Polaribacter dokdonensis DSW-5</name>
    <dbReference type="NCBI Taxonomy" id="1300348"/>
    <lineage>
        <taxon>Bacteria</taxon>
        <taxon>Pseudomonadati</taxon>
        <taxon>Bacteroidota</taxon>
        <taxon>Flavobacteriia</taxon>
        <taxon>Flavobacteriales</taxon>
        <taxon>Flavobacteriaceae</taxon>
    </lineage>
</organism>
<evidence type="ECO:0000256" key="3">
    <source>
        <dbReference type="ARBA" id="ARBA00022989"/>
    </source>
</evidence>
<dbReference type="Proteomes" id="UP000183071">
    <property type="component" value="Unassembled WGS sequence"/>
</dbReference>
<dbReference type="Pfam" id="PF13675">
    <property type="entry name" value="PilJ"/>
    <property type="match status" value="1"/>
</dbReference>
<accession>A0A1H5F5W2</accession>
<keyword evidence="8" id="KW-1185">Reference proteome</keyword>
<feature type="domain" description="NarX-like N-terminal" evidence="6">
    <location>
        <begin position="35"/>
        <end position="91"/>
    </location>
</feature>
<name>A0A1H5F5W2_9FLAO</name>
<keyword evidence="2 5" id="KW-0812">Transmembrane</keyword>
<keyword evidence="3 5" id="KW-1133">Transmembrane helix</keyword>
<protein>
    <submittedName>
        <fullName evidence="7">Type IV pili methyl-accepting chemotaxis transducer N-term</fullName>
    </submittedName>
</protein>